<accession>A0A0M9CE10</accession>
<dbReference type="RefSeq" id="WP_053972760.1">
    <property type="nucleotide sequence ID" value="NZ_FNUE01000002.1"/>
</dbReference>
<dbReference type="STRING" id="1300348.I602_26"/>
<dbReference type="AlphaFoldDB" id="A0A0M9CE10"/>
<dbReference type="PATRIC" id="fig|1300348.6.peg.26"/>
<sequence>MRKILYLLLAIILFTNCKTEEFTILNLRESKHKFPKQIFEFPVLNGKKNITDNINRQLIQSLFDINVKSDYKKVFQNAWATKESSINNLSFLNYKINALNEQLYSVTFYTEGCGAYCEEYEQSYNFDIKSGNKIILDSLFTLTGKKKFLKNISNQKSKEINNYITWLEKEQKSKENQSIELYRTCLKSLPFKSLEYVDFKIKKDSIILASDRCSNHAMRALDNLGDYTFTFHKSDLNILLNDYGKNLLKTSN</sequence>
<evidence type="ECO:0000313" key="2">
    <source>
        <dbReference type="EMBL" id="SEE59171.1"/>
    </source>
</evidence>
<dbReference type="Proteomes" id="UP000037716">
    <property type="component" value="Unassembled WGS sequence"/>
</dbReference>
<evidence type="ECO:0000313" key="3">
    <source>
        <dbReference type="Proteomes" id="UP000037716"/>
    </source>
</evidence>
<gene>
    <name evidence="1" type="ORF">I602_26</name>
    <name evidence="2" type="ORF">SAMN05444353_2581</name>
</gene>
<organism evidence="1 3">
    <name type="scientific">Polaribacter dokdonensis DSW-5</name>
    <dbReference type="NCBI Taxonomy" id="1300348"/>
    <lineage>
        <taxon>Bacteria</taxon>
        <taxon>Pseudomonadati</taxon>
        <taxon>Bacteroidota</taxon>
        <taxon>Flavobacteriia</taxon>
        <taxon>Flavobacteriales</taxon>
        <taxon>Flavobacteriaceae</taxon>
    </lineage>
</organism>
<evidence type="ECO:0000313" key="4">
    <source>
        <dbReference type="Proteomes" id="UP000183071"/>
    </source>
</evidence>
<proteinExistence type="predicted"/>
<comment type="caution">
    <text evidence="1">The sequence shown here is derived from an EMBL/GenBank/DDBJ whole genome shotgun (WGS) entry which is preliminary data.</text>
</comment>
<reference evidence="1 3" key="1">
    <citation type="submission" date="2015-07" db="EMBL/GenBank/DDBJ databases">
        <title>Genome of Polaribacter dokdonenesis DSW-5, isolated from seawater off Dokdo in Korea.</title>
        <authorList>
            <person name="Yoon K."/>
            <person name="Song J.Y."/>
            <person name="Kim J.F."/>
        </authorList>
    </citation>
    <scope>NUCLEOTIDE SEQUENCE [LARGE SCALE GENOMIC DNA]</scope>
    <source>
        <strain evidence="1 3">DSW-5</strain>
    </source>
</reference>
<dbReference type="EMBL" id="LGBR01000001">
    <property type="protein sequence ID" value="KOY50466.1"/>
    <property type="molecule type" value="Genomic_DNA"/>
</dbReference>
<dbReference type="EMBL" id="FNUE01000002">
    <property type="protein sequence ID" value="SEE59171.1"/>
    <property type="molecule type" value="Genomic_DNA"/>
</dbReference>
<keyword evidence="4" id="KW-1185">Reference proteome</keyword>
<protein>
    <submittedName>
        <fullName evidence="1">Uncharacterized protein</fullName>
    </submittedName>
</protein>
<name>A0A0M9CE10_9FLAO</name>
<dbReference type="OrthoDB" id="9127154at2"/>
<reference evidence="2 4" key="2">
    <citation type="submission" date="2016-10" db="EMBL/GenBank/DDBJ databases">
        <authorList>
            <person name="Varghese N."/>
            <person name="Submissions S."/>
        </authorList>
    </citation>
    <scope>NUCLEOTIDE SEQUENCE [LARGE SCALE GENOMIC DNA]</scope>
    <source>
        <strain evidence="2 4">DSW-5</strain>
    </source>
</reference>
<dbReference type="Proteomes" id="UP000183071">
    <property type="component" value="Unassembled WGS sequence"/>
</dbReference>
<evidence type="ECO:0000313" key="1">
    <source>
        <dbReference type="EMBL" id="KOY50466.1"/>
    </source>
</evidence>